<dbReference type="Proteomes" id="UP000054805">
    <property type="component" value="Unassembled WGS sequence"/>
</dbReference>
<accession>A0A0V1IG65</accession>
<comment type="caution">
    <text evidence="2">The sequence shown here is derived from an EMBL/GenBank/DDBJ whole genome shotgun (WGS) entry which is preliminary data.</text>
</comment>
<organism evidence="2 5">
    <name type="scientific">Trichinella pseudospiralis</name>
    <name type="common">Parasitic roundworm</name>
    <dbReference type="NCBI Taxonomy" id="6337"/>
    <lineage>
        <taxon>Eukaryota</taxon>
        <taxon>Metazoa</taxon>
        <taxon>Ecdysozoa</taxon>
        <taxon>Nematoda</taxon>
        <taxon>Enoplea</taxon>
        <taxon>Dorylaimia</taxon>
        <taxon>Trichinellida</taxon>
        <taxon>Trichinellidae</taxon>
        <taxon>Trichinella</taxon>
    </lineage>
</organism>
<evidence type="ECO:0000313" key="4">
    <source>
        <dbReference type="Proteomes" id="UP000054632"/>
    </source>
</evidence>
<keyword evidence="5" id="KW-1185">Reference proteome</keyword>
<evidence type="ECO:0000313" key="3">
    <source>
        <dbReference type="EMBL" id="KRZ41604.1"/>
    </source>
</evidence>
<dbReference type="EMBL" id="JYDV01000019">
    <property type="protein sequence ID" value="KRZ41604.1"/>
    <property type="molecule type" value="Genomic_DNA"/>
</dbReference>
<name>A0A0V1IG65_TRIPS</name>
<dbReference type="Proteomes" id="UP000054826">
    <property type="component" value="Unassembled WGS sequence"/>
</dbReference>
<gene>
    <name evidence="1" type="ORF">T4A_9199</name>
    <name evidence="2" type="ORF">T4B_2326</name>
    <name evidence="3" type="ORF">T4C_286</name>
</gene>
<evidence type="ECO:0000313" key="5">
    <source>
        <dbReference type="Proteomes" id="UP000054805"/>
    </source>
</evidence>
<evidence type="ECO:0000313" key="1">
    <source>
        <dbReference type="EMBL" id="KRY74189.1"/>
    </source>
</evidence>
<evidence type="ECO:0000313" key="2">
    <source>
        <dbReference type="EMBL" id="KRZ21718.1"/>
    </source>
</evidence>
<dbReference type="EMBL" id="JYDS01000195">
    <property type="protein sequence ID" value="KRZ21718.1"/>
    <property type="molecule type" value="Genomic_DNA"/>
</dbReference>
<protein>
    <submittedName>
        <fullName evidence="2">Uncharacterized protein</fullName>
    </submittedName>
</protein>
<dbReference type="Proteomes" id="UP000054632">
    <property type="component" value="Unassembled WGS sequence"/>
</dbReference>
<proteinExistence type="predicted"/>
<sequence>MCKKCTELTSAVLYDEIKHSYLLINHLALLWKGKDFDNLRFFQAYQQSMVDDRFFEFNACSSLEMFTVTDRITADDIPGVLPYFLPAAVETEPFPSITTIPGQWLTTESDE</sequence>
<dbReference type="AlphaFoldDB" id="A0A0V1IG65"/>
<dbReference type="EMBL" id="JYDR01000027">
    <property type="protein sequence ID" value="KRY74189.1"/>
    <property type="molecule type" value="Genomic_DNA"/>
</dbReference>
<reference evidence="4 5" key="1">
    <citation type="submission" date="2015-01" db="EMBL/GenBank/DDBJ databases">
        <title>Evolution of Trichinella species and genotypes.</title>
        <authorList>
            <person name="Korhonen P.K."/>
            <person name="Edoardo P."/>
            <person name="Giuseppe L.R."/>
            <person name="Gasser R.B."/>
        </authorList>
    </citation>
    <scope>NUCLEOTIDE SEQUENCE [LARGE SCALE GENOMIC DNA]</scope>
    <source>
        <strain evidence="1">ISS13</strain>
        <strain evidence="3">ISS176</strain>
        <strain evidence="2">ISS588</strain>
    </source>
</reference>